<dbReference type="InterPro" id="IPR052030">
    <property type="entry name" value="Peptidase_M20/M20A_hydrolases"/>
</dbReference>
<dbReference type="GO" id="GO:0016805">
    <property type="term" value="F:dipeptidase activity"/>
    <property type="evidence" value="ECO:0007669"/>
    <property type="project" value="InterPro"/>
</dbReference>
<dbReference type="GO" id="GO:0005737">
    <property type="term" value="C:cytoplasm"/>
    <property type="evidence" value="ECO:0007669"/>
    <property type="project" value="TreeGrafter"/>
</dbReference>
<dbReference type="Gene3D" id="3.30.70.360">
    <property type="match status" value="1"/>
</dbReference>
<dbReference type="InterPro" id="IPR036264">
    <property type="entry name" value="Bact_exopeptidase_dim_dom"/>
</dbReference>
<evidence type="ECO:0000259" key="2">
    <source>
        <dbReference type="Pfam" id="PF07687"/>
    </source>
</evidence>
<keyword evidence="3" id="KW-0378">Hydrolase</keyword>
<dbReference type="SUPFAM" id="SSF55031">
    <property type="entry name" value="Bacterial exopeptidase dimerisation domain"/>
    <property type="match status" value="1"/>
</dbReference>
<dbReference type="InterPro" id="IPR002933">
    <property type="entry name" value="Peptidase_M20"/>
</dbReference>
<dbReference type="NCBIfam" id="TIGR01891">
    <property type="entry name" value="amidohydrolases"/>
    <property type="match status" value="1"/>
</dbReference>
<dbReference type="Gene3D" id="3.40.630.10">
    <property type="entry name" value="Zn peptidases"/>
    <property type="match status" value="1"/>
</dbReference>
<organism evidence="3">
    <name type="scientific">uncultured Anaerotruncus sp</name>
    <dbReference type="NCBI Taxonomy" id="905011"/>
    <lineage>
        <taxon>Bacteria</taxon>
        <taxon>Bacillati</taxon>
        <taxon>Bacillota</taxon>
        <taxon>Clostridia</taxon>
        <taxon>Eubacteriales</taxon>
        <taxon>Oscillospiraceae</taxon>
        <taxon>Anaerotruncus</taxon>
        <taxon>environmental samples</taxon>
    </lineage>
</organism>
<dbReference type="AlphaFoldDB" id="A0A6N2VD02"/>
<gene>
    <name evidence="3" type="primary">abgB_18</name>
    <name evidence="3" type="ORF">AULFYP135_02377</name>
</gene>
<accession>A0A6N2VD02</accession>
<dbReference type="SUPFAM" id="SSF53187">
    <property type="entry name" value="Zn-dependent exopeptidases"/>
    <property type="match status" value="1"/>
</dbReference>
<dbReference type="PIRSF" id="PIRSF037226">
    <property type="entry name" value="Amidohydrolase_ACY1L2_prd"/>
    <property type="match status" value="1"/>
</dbReference>
<feature type="domain" description="Peptidase M20 dimerisation" evidence="2">
    <location>
        <begin position="208"/>
        <end position="295"/>
    </location>
</feature>
<dbReference type="EMBL" id="CACRSL010000005">
    <property type="protein sequence ID" value="VYT26812.1"/>
    <property type="molecule type" value="Genomic_DNA"/>
</dbReference>
<protein>
    <recommendedName>
        <fullName evidence="1">Peptidase M20 domain-containing protein 2</fullName>
    </recommendedName>
</protein>
<dbReference type="Pfam" id="PF07687">
    <property type="entry name" value="M20_dimer"/>
    <property type="match status" value="1"/>
</dbReference>
<dbReference type="InterPro" id="IPR017144">
    <property type="entry name" value="Xaa-Arg_dipeptidase"/>
</dbReference>
<dbReference type="PANTHER" id="PTHR30575:SF3">
    <property type="entry name" value="PEPTIDASE M20 DIMERISATION DOMAIN-CONTAINING PROTEIN"/>
    <property type="match status" value="1"/>
</dbReference>
<sequence>MDKQALKQAVCAAIDQHREKIFEIGEAIRVNPELGYKEFKTAQRVKEVFEEMGLPYQEKVALTGLIAQMKGRSPGVKMAVMGELDAVVCPGHPQADPVTGAAHSCGHHAQVAAMLGMAMGLQSGGAMEYLDGDLSLMAVPAEEAVEIEWRQSLIDQGKIRYIGGKQNMIKDGYFDDIDLAMMVHGTTGDKIEMADTSTGFVVKFVRYLGKEAHAGGAPHLGINALNAAQIGLAAINANRETFQDKDTIRVHPIITKGGDLVNVVPADVRIETYIRGKTMEGVLDASKKVNRALKAGADAVGAQVVIQEIPGYMPRMNEKRMNQLFEANVTPLVGSDHVVNNGHTTGSSDFGDIMHLMPGIHPYIGGAVGRGHSSDYQIVDPEMFYIVPAKAMAMTVIDLLWDGAAEAKAIVESYQPVYKNKEEYLAAWEELMKG</sequence>
<dbReference type="PANTHER" id="PTHR30575">
    <property type="entry name" value="PEPTIDASE M20"/>
    <property type="match status" value="1"/>
</dbReference>
<dbReference type="Pfam" id="PF01546">
    <property type="entry name" value="Peptidase_M20"/>
    <property type="match status" value="1"/>
</dbReference>
<dbReference type="InterPro" id="IPR017439">
    <property type="entry name" value="Amidohydrolase"/>
</dbReference>
<evidence type="ECO:0000256" key="1">
    <source>
        <dbReference type="PIRNR" id="PIRNR037226"/>
    </source>
</evidence>
<proteinExistence type="inferred from homology"/>
<reference evidence="3" key="1">
    <citation type="submission" date="2019-11" db="EMBL/GenBank/DDBJ databases">
        <authorList>
            <person name="Feng L."/>
        </authorList>
    </citation>
    <scope>NUCLEOTIDE SEQUENCE</scope>
    <source>
        <strain evidence="3">AundefinedLFYP135</strain>
    </source>
</reference>
<dbReference type="GO" id="GO:0046657">
    <property type="term" value="P:folic acid catabolic process"/>
    <property type="evidence" value="ECO:0007669"/>
    <property type="project" value="TreeGrafter"/>
</dbReference>
<evidence type="ECO:0000313" key="3">
    <source>
        <dbReference type="EMBL" id="VYT26812.1"/>
    </source>
</evidence>
<comment type="similarity">
    <text evidence="1">Belongs to the peptidase M20A family.</text>
</comment>
<name>A0A6N2VD02_9FIRM</name>
<dbReference type="InterPro" id="IPR011650">
    <property type="entry name" value="Peptidase_M20_dimer"/>
</dbReference>
<dbReference type="GO" id="GO:0071713">
    <property type="term" value="F:para-aminobenzoyl-glutamate hydrolase activity"/>
    <property type="evidence" value="ECO:0007669"/>
    <property type="project" value="TreeGrafter"/>
</dbReference>